<dbReference type="SUPFAM" id="SSF49452">
    <property type="entry name" value="Starch-binding domain-like"/>
    <property type="match status" value="1"/>
</dbReference>
<dbReference type="Pfam" id="PF00686">
    <property type="entry name" value="CBM_20"/>
    <property type="match status" value="1"/>
</dbReference>
<dbReference type="Pfam" id="PF09260">
    <property type="entry name" value="A_amylase_dom_C"/>
    <property type="match status" value="1"/>
</dbReference>
<evidence type="ECO:0000256" key="13">
    <source>
        <dbReference type="ARBA" id="ARBA00023326"/>
    </source>
</evidence>
<gene>
    <name evidence="16" type="ORF">C8A03DRAFT_46130</name>
</gene>
<evidence type="ECO:0000256" key="4">
    <source>
        <dbReference type="ARBA" id="ARBA00012595"/>
    </source>
</evidence>
<keyword evidence="17" id="KW-1185">Reference proteome</keyword>
<dbReference type="SMART" id="SM00642">
    <property type="entry name" value="Aamy"/>
    <property type="match status" value="1"/>
</dbReference>
<dbReference type="Pfam" id="PF00128">
    <property type="entry name" value="Alpha-amylase"/>
    <property type="match status" value="1"/>
</dbReference>
<feature type="chain" id="PRO_5042933076" description="alpha-amylase" evidence="14">
    <location>
        <begin position="24"/>
        <end position="612"/>
    </location>
</feature>
<evidence type="ECO:0000256" key="8">
    <source>
        <dbReference type="ARBA" id="ARBA00022837"/>
    </source>
</evidence>
<evidence type="ECO:0000256" key="1">
    <source>
        <dbReference type="ARBA" id="ARBA00000548"/>
    </source>
</evidence>
<dbReference type="GO" id="GO:0005509">
    <property type="term" value="F:calcium ion binding"/>
    <property type="evidence" value="ECO:0007669"/>
    <property type="project" value="InterPro"/>
</dbReference>
<comment type="similarity">
    <text evidence="3">Belongs to the glycosyl hydrolase 13 family.</text>
</comment>
<dbReference type="InterPro" id="IPR013780">
    <property type="entry name" value="Glyco_hydro_b"/>
</dbReference>
<evidence type="ECO:0000256" key="11">
    <source>
        <dbReference type="ARBA" id="ARBA00023277"/>
    </source>
</evidence>
<comment type="cofactor">
    <cofactor evidence="2">
        <name>Ca(2+)</name>
        <dbReference type="ChEBI" id="CHEBI:29108"/>
    </cofactor>
</comment>
<proteinExistence type="inferred from homology"/>
<dbReference type="AlphaFoldDB" id="A0AAN7C5I1"/>
<dbReference type="Gene3D" id="2.60.40.10">
    <property type="entry name" value="Immunoglobulins"/>
    <property type="match status" value="1"/>
</dbReference>
<dbReference type="CDD" id="cd05811">
    <property type="entry name" value="CBM20_glucoamylase"/>
    <property type="match status" value="1"/>
</dbReference>
<keyword evidence="10" id="KW-0325">Glycoprotein</keyword>
<dbReference type="FunFam" id="3.20.20.80:FF:000120">
    <property type="entry name" value="Alpha-amylase A"/>
    <property type="match status" value="1"/>
</dbReference>
<dbReference type="SMART" id="SM01065">
    <property type="entry name" value="CBM_2"/>
    <property type="match status" value="1"/>
</dbReference>
<evidence type="ECO:0000256" key="3">
    <source>
        <dbReference type="ARBA" id="ARBA00008061"/>
    </source>
</evidence>
<dbReference type="InterPro" id="IPR017853">
    <property type="entry name" value="GH"/>
</dbReference>
<dbReference type="InterPro" id="IPR002044">
    <property type="entry name" value="CBM20"/>
</dbReference>
<evidence type="ECO:0000256" key="7">
    <source>
        <dbReference type="ARBA" id="ARBA00022801"/>
    </source>
</evidence>
<evidence type="ECO:0000313" key="16">
    <source>
        <dbReference type="EMBL" id="KAK4235791.1"/>
    </source>
</evidence>
<keyword evidence="8" id="KW-0106">Calcium</keyword>
<keyword evidence="6 14" id="KW-0732">Signal</keyword>
<dbReference type="Proteomes" id="UP001303760">
    <property type="component" value="Unassembled WGS sequence"/>
</dbReference>
<dbReference type="SUPFAM" id="SSF51011">
    <property type="entry name" value="Glycosyl hydrolase domain"/>
    <property type="match status" value="1"/>
</dbReference>
<dbReference type="GO" id="GO:0000272">
    <property type="term" value="P:polysaccharide catabolic process"/>
    <property type="evidence" value="ECO:0007669"/>
    <property type="project" value="UniProtKB-KW"/>
</dbReference>
<evidence type="ECO:0000313" key="17">
    <source>
        <dbReference type="Proteomes" id="UP001303760"/>
    </source>
</evidence>
<dbReference type="InterPro" id="IPR015340">
    <property type="entry name" value="A_amylase_C_dom"/>
</dbReference>
<dbReference type="EMBL" id="MU860238">
    <property type="protein sequence ID" value="KAK4235791.1"/>
    <property type="molecule type" value="Genomic_DNA"/>
</dbReference>
<dbReference type="CDD" id="cd11319">
    <property type="entry name" value="AmyAc_euk_AmyA"/>
    <property type="match status" value="1"/>
</dbReference>
<keyword evidence="5" id="KW-0479">Metal-binding</keyword>
<evidence type="ECO:0000256" key="6">
    <source>
        <dbReference type="ARBA" id="ARBA00022729"/>
    </source>
</evidence>
<dbReference type="SUPFAM" id="SSF51445">
    <property type="entry name" value="(Trans)glycosidases"/>
    <property type="match status" value="1"/>
</dbReference>
<evidence type="ECO:0000259" key="15">
    <source>
        <dbReference type="PROSITE" id="PS51166"/>
    </source>
</evidence>
<dbReference type="Gene3D" id="3.20.20.80">
    <property type="entry name" value="Glycosidases"/>
    <property type="match status" value="1"/>
</dbReference>
<dbReference type="EC" id="3.2.1.1" evidence="4"/>
<dbReference type="Gene3D" id="2.60.40.1180">
    <property type="entry name" value="Golgi alpha-mannosidase II"/>
    <property type="match status" value="1"/>
</dbReference>
<reference evidence="16" key="2">
    <citation type="submission" date="2023-05" db="EMBL/GenBank/DDBJ databases">
        <authorList>
            <consortium name="Lawrence Berkeley National Laboratory"/>
            <person name="Steindorff A."/>
            <person name="Hensen N."/>
            <person name="Bonometti L."/>
            <person name="Westerberg I."/>
            <person name="Brannstrom I.O."/>
            <person name="Guillou S."/>
            <person name="Cros-Aarteil S."/>
            <person name="Calhoun S."/>
            <person name="Haridas S."/>
            <person name="Kuo A."/>
            <person name="Mondo S."/>
            <person name="Pangilinan J."/>
            <person name="Riley R."/>
            <person name="Labutti K."/>
            <person name="Andreopoulos B."/>
            <person name="Lipzen A."/>
            <person name="Chen C."/>
            <person name="Yanf M."/>
            <person name="Daum C."/>
            <person name="Ng V."/>
            <person name="Clum A."/>
            <person name="Ohm R."/>
            <person name="Martin F."/>
            <person name="Silar P."/>
            <person name="Natvig D."/>
            <person name="Lalanne C."/>
            <person name="Gautier V."/>
            <person name="Ament-Velasquez S.L."/>
            <person name="Kruys A."/>
            <person name="Hutchinson M.I."/>
            <person name="Powell A.J."/>
            <person name="Barry K."/>
            <person name="Miller A.N."/>
            <person name="Grigoriev I.V."/>
            <person name="Debuchy R."/>
            <person name="Gladieux P."/>
            <person name="Thoren M.H."/>
            <person name="Johannesson H."/>
        </authorList>
    </citation>
    <scope>NUCLEOTIDE SEQUENCE</scope>
    <source>
        <strain evidence="16">CBS 532.94</strain>
    </source>
</reference>
<keyword evidence="12" id="KW-0326">Glycosidase</keyword>
<keyword evidence="11" id="KW-0119">Carbohydrate metabolism</keyword>
<dbReference type="PANTHER" id="PTHR10357:SF215">
    <property type="entry name" value="ALPHA-AMYLASE 1"/>
    <property type="match status" value="1"/>
</dbReference>
<name>A0AAN7C5I1_9PEZI</name>
<dbReference type="PROSITE" id="PS51166">
    <property type="entry name" value="CBM20"/>
    <property type="match status" value="1"/>
</dbReference>
<dbReference type="GO" id="GO:0004556">
    <property type="term" value="F:alpha-amylase activity"/>
    <property type="evidence" value="ECO:0007669"/>
    <property type="project" value="UniProtKB-EC"/>
</dbReference>
<evidence type="ECO:0000256" key="12">
    <source>
        <dbReference type="ARBA" id="ARBA00023295"/>
    </source>
</evidence>
<dbReference type="PANTHER" id="PTHR10357">
    <property type="entry name" value="ALPHA-AMYLASE FAMILY MEMBER"/>
    <property type="match status" value="1"/>
</dbReference>
<dbReference type="InterPro" id="IPR006047">
    <property type="entry name" value="GH13_cat_dom"/>
</dbReference>
<feature type="domain" description="CBM20" evidence="15">
    <location>
        <begin position="509"/>
        <end position="612"/>
    </location>
</feature>
<dbReference type="InterPro" id="IPR013784">
    <property type="entry name" value="Carb-bd-like_fold"/>
</dbReference>
<feature type="signal peptide" evidence="14">
    <location>
        <begin position="1"/>
        <end position="23"/>
    </location>
</feature>
<keyword evidence="9" id="KW-1015">Disulfide bond</keyword>
<organism evidence="16 17">
    <name type="scientific">Achaetomium macrosporum</name>
    <dbReference type="NCBI Taxonomy" id="79813"/>
    <lineage>
        <taxon>Eukaryota</taxon>
        <taxon>Fungi</taxon>
        <taxon>Dikarya</taxon>
        <taxon>Ascomycota</taxon>
        <taxon>Pezizomycotina</taxon>
        <taxon>Sordariomycetes</taxon>
        <taxon>Sordariomycetidae</taxon>
        <taxon>Sordariales</taxon>
        <taxon>Chaetomiaceae</taxon>
        <taxon>Achaetomium</taxon>
    </lineage>
</organism>
<keyword evidence="7" id="KW-0378">Hydrolase</keyword>
<dbReference type="InterPro" id="IPR013783">
    <property type="entry name" value="Ig-like_fold"/>
</dbReference>
<comment type="caution">
    <text evidence="16">The sequence shown here is derived from an EMBL/GenBank/DDBJ whole genome shotgun (WGS) entry which is preliminary data.</text>
</comment>
<protein>
    <recommendedName>
        <fullName evidence="4">alpha-amylase</fullName>
        <ecNumber evidence="4">3.2.1.1</ecNumber>
    </recommendedName>
</protein>
<evidence type="ECO:0000256" key="14">
    <source>
        <dbReference type="SAM" id="SignalP"/>
    </source>
</evidence>
<evidence type="ECO:0000256" key="10">
    <source>
        <dbReference type="ARBA" id="ARBA00023180"/>
    </source>
</evidence>
<sequence>MRVVGQAVLLLAGALLEAQGAAALSGAEWRRQSIYQVVTDRFARTDLSTTAPCSPGDGVYCSGTWQGLISKLDYIQGMGFTAVWISPVVKQVDGNSQDGSSYHGYWAQDIWAVNPAFGTEADLAELARALHDRNMHLMVDIVTNHMGFMGCRTCVDYTKFNPFSSSSYFHTPCTIDYNNQTSIEVLPDMRTEDESVRSVWNDWVAKLVSNYSVDGFRVDSAKHVETSFWKDFSAAAGVYLMGEVFNGDPNYVAPYQQYLDGLLDYPSYYWMLRAFQSTSGSISELVSGLNTLRGAASDLSLYGSFLENHDVARFPSFTQDMAIAFTMLKDGIPIIYQGQEQHYAGGETPYNREALWTSGYSTSSELYQWIAKLNQIRSRAISQDEGYLTCNSQPIYSDSHTIAMRKGSSGAQVVSIFTNVGSSSSATVTLSSSATGFGQNQALVDVVSCTAYNTDSSGSLTVTLANGLPRVLYPASRLSGSGICPGLTGGASSTSSSATAKPISTGTPACSSATVDITFNELVTTAWGDTVKVTGNVSSLGSWDPDKAVALSASEYSASNPLWSGTVELAPGTAVEYKFIRVSSSGTVTWESDPNRTYTVPCAAATVSSTWR</sequence>
<evidence type="ECO:0000256" key="9">
    <source>
        <dbReference type="ARBA" id="ARBA00023157"/>
    </source>
</evidence>
<keyword evidence="13" id="KW-0624">Polysaccharide degradation</keyword>
<accession>A0AAN7C5I1</accession>
<dbReference type="GO" id="GO:2001070">
    <property type="term" value="F:starch binding"/>
    <property type="evidence" value="ECO:0007669"/>
    <property type="project" value="InterPro"/>
</dbReference>
<evidence type="ECO:0000256" key="2">
    <source>
        <dbReference type="ARBA" id="ARBA00001913"/>
    </source>
</evidence>
<reference evidence="16" key="1">
    <citation type="journal article" date="2023" name="Mol. Phylogenet. Evol.">
        <title>Genome-scale phylogeny and comparative genomics of the fungal order Sordariales.</title>
        <authorList>
            <person name="Hensen N."/>
            <person name="Bonometti L."/>
            <person name="Westerberg I."/>
            <person name="Brannstrom I.O."/>
            <person name="Guillou S."/>
            <person name="Cros-Aarteil S."/>
            <person name="Calhoun S."/>
            <person name="Haridas S."/>
            <person name="Kuo A."/>
            <person name="Mondo S."/>
            <person name="Pangilinan J."/>
            <person name="Riley R."/>
            <person name="LaButti K."/>
            <person name="Andreopoulos B."/>
            <person name="Lipzen A."/>
            <person name="Chen C."/>
            <person name="Yan M."/>
            <person name="Daum C."/>
            <person name="Ng V."/>
            <person name="Clum A."/>
            <person name="Steindorff A."/>
            <person name="Ohm R.A."/>
            <person name="Martin F."/>
            <person name="Silar P."/>
            <person name="Natvig D.O."/>
            <person name="Lalanne C."/>
            <person name="Gautier V."/>
            <person name="Ament-Velasquez S.L."/>
            <person name="Kruys A."/>
            <person name="Hutchinson M.I."/>
            <person name="Powell A.J."/>
            <person name="Barry K."/>
            <person name="Miller A.N."/>
            <person name="Grigoriev I.V."/>
            <person name="Debuchy R."/>
            <person name="Gladieux P."/>
            <person name="Hiltunen Thoren M."/>
            <person name="Johannesson H."/>
        </authorList>
    </citation>
    <scope>NUCLEOTIDE SEQUENCE</scope>
    <source>
        <strain evidence="16">CBS 532.94</strain>
    </source>
</reference>
<evidence type="ECO:0000256" key="5">
    <source>
        <dbReference type="ARBA" id="ARBA00022723"/>
    </source>
</evidence>
<dbReference type="InterPro" id="IPR034836">
    <property type="entry name" value="CBM20_glucoamylase"/>
</dbReference>
<dbReference type="FunFam" id="2.60.40.10:FF:000552">
    <property type="entry name" value="Related to glucoamylase"/>
    <property type="match status" value="1"/>
</dbReference>
<comment type="catalytic activity">
    <reaction evidence="1">
        <text>Endohydrolysis of (1-&gt;4)-alpha-D-glucosidic linkages in polysaccharides containing three or more (1-&gt;4)-alpha-linked D-glucose units.</text>
        <dbReference type="EC" id="3.2.1.1"/>
    </reaction>
</comment>